<feature type="compositionally biased region" description="Basic and acidic residues" evidence="1">
    <location>
        <begin position="220"/>
        <end position="306"/>
    </location>
</feature>
<comment type="caution">
    <text evidence="2">The sequence shown here is derived from an EMBL/GenBank/DDBJ whole genome shotgun (WGS) entry which is preliminary data.</text>
</comment>
<gene>
    <name evidence="2" type="ORF">CCMP2556_LOCUS23684</name>
</gene>
<reference evidence="2 3" key="1">
    <citation type="submission" date="2024-02" db="EMBL/GenBank/DDBJ databases">
        <authorList>
            <person name="Chen Y."/>
            <person name="Shah S."/>
            <person name="Dougan E. K."/>
            <person name="Thang M."/>
            <person name="Chan C."/>
        </authorList>
    </citation>
    <scope>NUCLEOTIDE SEQUENCE [LARGE SCALE GENOMIC DNA]</scope>
</reference>
<evidence type="ECO:0000313" key="3">
    <source>
        <dbReference type="Proteomes" id="UP001642484"/>
    </source>
</evidence>
<name>A0ABP0M1C6_9DINO</name>
<feature type="compositionally biased region" description="Basic and acidic residues" evidence="1">
    <location>
        <begin position="672"/>
        <end position="706"/>
    </location>
</feature>
<dbReference type="PANTHER" id="PTHR22571">
    <property type="entry name" value="FILAGGRIN-RELATED"/>
    <property type="match status" value="1"/>
</dbReference>
<feature type="compositionally biased region" description="Basic and acidic residues" evidence="1">
    <location>
        <begin position="126"/>
        <end position="135"/>
    </location>
</feature>
<feature type="compositionally biased region" description="Basic and acidic residues" evidence="1">
    <location>
        <begin position="142"/>
        <end position="158"/>
    </location>
</feature>
<keyword evidence="3" id="KW-1185">Reference proteome</keyword>
<feature type="compositionally biased region" description="Basic and acidic residues" evidence="1">
    <location>
        <begin position="556"/>
        <end position="566"/>
    </location>
</feature>
<proteinExistence type="predicted"/>
<organism evidence="2 3">
    <name type="scientific">Durusdinium trenchii</name>
    <dbReference type="NCBI Taxonomy" id="1381693"/>
    <lineage>
        <taxon>Eukaryota</taxon>
        <taxon>Sar</taxon>
        <taxon>Alveolata</taxon>
        <taxon>Dinophyceae</taxon>
        <taxon>Suessiales</taxon>
        <taxon>Symbiodiniaceae</taxon>
        <taxon>Durusdinium</taxon>
    </lineage>
</organism>
<feature type="region of interest" description="Disordered" evidence="1">
    <location>
        <begin position="552"/>
        <end position="706"/>
    </location>
</feature>
<feature type="compositionally biased region" description="Low complexity" evidence="1">
    <location>
        <begin position="159"/>
        <end position="181"/>
    </location>
</feature>
<dbReference type="Proteomes" id="UP001642484">
    <property type="component" value="Unassembled WGS sequence"/>
</dbReference>
<sequence length="1198" mass="135647">MSHDKEAQIQQLLVKAAMRRMKAAVPPKESKGRDQRDLKMIAGENDTFIELDLEDSQVTIPGGDEEAQAMASAAYRELKAMEEANPQGRPVATPLTVSAVQPAMERRDTLAYVEDTEGLQRLGHIPSKESLEEPKKGRKRKGTEAKEKEVEKRGKQEEANGQGQAAATSSAEAGKVEAAAANEDKFETQESQMSVGAILNRPSSQEFMDFTSGGMDIEDFEKMFEESESGKGKKDDEKKAGKTTGKQEAEQKEDEKSSKEAEGKEERNKTSRTAQKKEEETKARKKAQKEEEKKTNEKAKEKEEKKTSKKAQKKEVENMTNEKAEEKDEKNTSKKDNKKEVENNTNEKAEEKEEKKTSKAQKKEEEKATNEKISKKSDEKPEDKKAGEIHKVKAEDAEKTGEGEEDQAKLRMKAAHARRMRFFRSLTSLQLTCLCNLKTQKLQVLYEQWIGATEKWSASQLVVRMRNRKLSKKVGGRRFMTEREIIQRYGEEVAADIIANKESKHKEDPEAGLVKAHPESEKLKLYLCWDQEYEQEEEDNLIEMMYEDFDGDMDDFGNKTESSDKGKGKRVAKSPAKKDSGKRKKSSSSSSGPPSSSSAGSSSDASSSSDSDSSSSTDSSESDKKKKKKKARKANKKDRKKNSKKDKKQAKKNKKGVKKEKDAKSKKKNKKAEKEKEEKEKEKERVRAEKEAEKEEKKKEEKRKQEIRSKCKKSLAQCTGCIADIAKRESKAESLSPAIKAAIPECLNQHKQTLKKSREACQAVLDADEDTIPIKARIKDRKSDTGYTVDTLQVLCPLSFVRYLWNDIGVNVSPDTVKEFWRHNRSVGAPWAVCHPATDEHVPLAVYGDSCKVRSISYQAPEKIVGVFLSCPLWKPRSVRASRWLLFSIEESRLYQHQTIDRVLAYVTWALNCLFTGRWPHCGMNGEEFEHGSPQAQRAGQWIISDRRLQFALTELRGDWLWYQGLFRLRSSWKSGTNFPLCYLCPAMSRGPDRYYDVKEGSVLWTKELSFPEFLVKQIPQNKASPLLAAKGFHHTMLRHCSMHVLNLGLLYGANGSCLMCLIEDGFFLPVGNDSLQSRLDVAYQDFRAWCHANRINCSQPPFTVKLVLKKGQEVLLTAKAYNNRVICSWLAHVLDRAQSIPGCDDRIPCMFTAMMLGCNVHFKRPARRNIRAGPYRCVESGTPCHASSSYQRPIRGF</sequence>
<evidence type="ECO:0000313" key="2">
    <source>
        <dbReference type="EMBL" id="CAK9045271.1"/>
    </source>
</evidence>
<evidence type="ECO:0000256" key="1">
    <source>
        <dbReference type="SAM" id="MobiDB-lite"/>
    </source>
</evidence>
<protein>
    <submittedName>
        <fullName evidence="2">Uncharacterized protein</fullName>
    </submittedName>
</protein>
<dbReference type="EMBL" id="CAXAMN010015224">
    <property type="protein sequence ID" value="CAK9045271.1"/>
    <property type="molecule type" value="Genomic_DNA"/>
</dbReference>
<feature type="compositionally biased region" description="Low complexity" evidence="1">
    <location>
        <begin position="587"/>
        <end position="619"/>
    </location>
</feature>
<feature type="compositionally biased region" description="Basic residues" evidence="1">
    <location>
        <begin position="625"/>
        <end position="671"/>
    </location>
</feature>
<feature type="region of interest" description="Disordered" evidence="1">
    <location>
        <begin position="78"/>
        <end position="407"/>
    </location>
</feature>
<feature type="compositionally biased region" description="Basic and acidic residues" evidence="1">
    <location>
        <begin position="313"/>
        <end position="407"/>
    </location>
</feature>
<accession>A0ABP0M1C6</accession>
<dbReference type="PANTHER" id="PTHR22571:SF51">
    <property type="entry name" value="FILAGGRIN"/>
    <property type="match status" value="1"/>
</dbReference>
<dbReference type="InterPro" id="IPR052503">
    <property type="entry name" value="S100-fused_Epidermal_Struct"/>
</dbReference>